<dbReference type="CDD" id="cd04301">
    <property type="entry name" value="NAT_SF"/>
    <property type="match status" value="1"/>
</dbReference>
<dbReference type="Pfam" id="PF00583">
    <property type="entry name" value="Acetyltransf_1"/>
    <property type="match status" value="1"/>
</dbReference>
<reference evidence="4 5" key="1">
    <citation type="journal article" date="2019" name="Int. J. Syst. Evol. Microbiol.">
        <title>The Global Catalogue of Microorganisms (GCM) 10K type strain sequencing project: providing services to taxonomists for standard genome sequencing and annotation.</title>
        <authorList>
            <consortium name="The Broad Institute Genomics Platform"/>
            <consortium name="The Broad Institute Genome Sequencing Center for Infectious Disease"/>
            <person name="Wu L."/>
            <person name="Ma J."/>
        </authorList>
    </citation>
    <scope>NUCLEOTIDE SEQUENCE [LARGE SCALE GENOMIC DNA]</scope>
    <source>
        <strain evidence="4 5">XZGYJ-43</strain>
    </source>
</reference>
<gene>
    <name evidence="4" type="ORF">ACFQJ9_07740</name>
</gene>
<accession>A0ABD5Z2E1</accession>
<protein>
    <submittedName>
        <fullName evidence="4">GNAT family N-acetyltransferase</fullName>
        <ecNumber evidence="4">2.3.1.-</ecNumber>
    </submittedName>
</protein>
<dbReference type="GO" id="GO:0016746">
    <property type="term" value="F:acyltransferase activity"/>
    <property type="evidence" value="ECO:0007669"/>
    <property type="project" value="UniProtKB-KW"/>
</dbReference>
<comment type="caution">
    <text evidence="4">The sequence shown here is derived from an EMBL/GenBank/DDBJ whole genome shotgun (WGS) entry which is preliminary data.</text>
</comment>
<dbReference type="RefSeq" id="WP_279529243.1">
    <property type="nucleotide sequence ID" value="NZ_CP122312.1"/>
</dbReference>
<evidence type="ECO:0000259" key="3">
    <source>
        <dbReference type="PROSITE" id="PS51186"/>
    </source>
</evidence>
<feature type="domain" description="N-acetyltransferase" evidence="3">
    <location>
        <begin position="9"/>
        <end position="149"/>
    </location>
</feature>
<dbReference type="InterPro" id="IPR050832">
    <property type="entry name" value="Bact_Acetyltransf"/>
</dbReference>
<keyword evidence="2 4" id="KW-0012">Acyltransferase</keyword>
<dbReference type="PANTHER" id="PTHR43877:SF2">
    <property type="entry name" value="AMINOALKYLPHOSPHONATE N-ACETYLTRANSFERASE-RELATED"/>
    <property type="match status" value="1"/>
</dbReference>
<dbReference type="PANTHER" id="PTHR43877">
    <property type="entry name" value="AMINOALKYLPHOSPHONATE N-ACETYLTRANSFERASE-RELATED-RELATED"/>
    <property type="match status" value="1"/>
</dbReference>
<organism evidence="4 5">
    <name type="scientific">Halospeciosus flavus</name>
    <dbReference type="NCBI Taxonomy" id="3032283"/>
    <lineage>
        <taxon>Archaea</taxon>
        <taxon>Methanobacteriati</taxon>
        <taxon>Methanobacteriota</taxon>
        <taxon>Stenosarchaea group</taxon>
        <taxon>Halobacteria</taxon>
        <taxon>Halobacteriales</taxon>
        <taxon>Halobacteriaceae</taxon>
        <taxon>Halospeciosus</taxon>
    </lineage>
</organism>
<dbReference type="PROSITE" id="PS51186">
    <property type="entry name" value="GNAT"/>
    <property type="match status" value="1"/>
</dbReference>
<dbReference type="Proteomes" id="UP001596447">
    <property type="component" value="Unassembled WGS sequence"/>
</dbReference>
<dbReference type="InterPro" id="IPR000182">
    <property type="entry name" value="GNAT_dom"/>
</dbReference>
<evidence type="ECO:0000313" key="5">
    <source>
        <dbReference type="Proteomes" id="UP001596447"/>
    </source>
</evidence>
<dbReference type="EMBL" id="JBHTAR010000011">
    <property type="protein sequence ID" value="MFC7199304.1"/>
    <property type="molecule type" value="Genomic_DNA"/>
</dbReference>
<dbReference type="Gene3D" id="3.40.630.30">
    <property type="match status" value="1"/>
</dbReference>
<proteinExistence type="predicted"/>
<dbReference type="SUPFAM" id="SSF55729">
    <property type="entry name" value="Acyl-CoA N-acyltransferases (Nat)"/>
    <property type="match status" value="1"/>
</dbReference>
<evidence type="ECO:0000256" key="1">
    <source>
        <dbReference type="ARBA" id="ARBA00022679"/>
    </source>
</evidence>
<sequence>MDDLDTVVDQWVTLVADQREHGTHLLPEENRETARDVLSQYVATDKLLVARVGGVVAGFVMFHVETGLYEQDVTRGVVDNVYVGPAYRGAGVGSALLDEAESTLAARGADVVSLSVMASNVRARDLYESRGYEAQRVVMERDVDSKNDTHSKEDG</sequence>
<evidence type="ECO:0000256" key="2">
    <source>
        <dbReference type="ARBA" id="ARBA00023315"/>
    </source>
</evidence>
<dbReference type="InterPro" id="IPR016181">
    <property type="entry name" value="Acyl_CoA_acyltransferase"/>
</dbReference>
<dbReference type="AlphaFoldDB" id="A0ABD5Z2E1"/>
<name>A0ABD5Z2E1_9EURY</name>
<evidence type="ECO:0000313" key="4">
    <source>
        <dbReference type="EMBL" id="MFC7199304.1"/>
    </source>
</evidence>
<keyword evidence="5" id="KW-1185">Reference proteome</keyword>
<dbReference type="EC" id="2.3.1.-" evidence="4"/>
<keyword evidence="1 4" id="KW-0808">Transferase</keyword>